<dbReference type="InterPro" id="IPR007379">
    <property type="entry name" value="Tim44-like_dom"/>
</dbReference>
<keyword evidence="4" id="KW-0496">Mitochondrion</keyword>
<dbReference type="GO" id="GO:0005739">
    <property type="term" value="C:mitochondrion"/>
    <property type="evidence" value="ECO:0007669"/>
    <property type="project" value="UniProtKB-SubCell"/>
</dbReference>
<dbReference type="PANTHER" id="PTHR28554">
    <property type="entry name" value="39S RIBOSOMAL PROTEIN L45, MITOCHONDRIAL"/>
    <property type="match status" value="1"/>
</dbReference>
<dbReference type="AlphaFoldDB" id="A0A8H7PCK3"/>
<evidence type="ECO:0000256" key="4">
    <source>
        <dbReference type="ARBA" id="ARBA00023128"/>
    </source>
</evidence>
<evidence type="ECO:0000256" key="7">
    <source>
        <dbReference type="ARBA" id="ARBA00039448"/>
    </source>
</evidence>
<organism evidence="10 11">
    <name type="scientific">Mortierella isabellina</name>
    <name type="common">Filamentous fungus</name>
    <name type="synonym">Umbelopsis isabellina</name>
    <dbReference type="NCBI Taxonomy" id="91625"/>
    <lineage>
        <taxon>Eukaryota</taxon>
        <taxon>Fungi</taxon>
        <taxon>Fungi incertae sedis</taxon>
        <taxon>Mucoromycota</taxon>
        <taxon>Mucoromycotina</taxon>
        <taxon>Umbelopsidomycetes</taxon>
        <taxon>Umbelopsidales</taxon>
        <taxon>Umbelopsidaceae</taxon>
        <taxon>Umbelopsis</taxon>
    </lineage>
</organism>
<feature type="domain" description="Tim44-like" evidence="9">
    <location>
        <begin position="90"/>
        <end position="244"/>
    </location>
</feature>
<evidence type="ECO:0000313" key="11">
    <source>
        <dbReference type="Proteomes" id="UP000654370"/>
    </source>
</evidence>
<dbReference type="InterPro" id="IPR032710">
    <property type="entry name" value="NTF2-like_dom_sf"/>
</dbReference>
<dbReference type="EMBL" id="JAEPQZ010000021">
    <property type="protein sequence ID" value="KAG2171402.1"/>
    <property type="molecule type" value="Genomic_DNA"/>
</dbReference>
<dbReference type="InterPro" id="IPR051975">
    <property type="entry name" value="mtLSU_mL45"/>
</dbReference>
<evidence type="ECO:0000256" key="1">
    <source>
        <dbReference type="ARBA" id="ARBA00004173"/>
    </source>
</evidence>
<dbReference type="Proteomes" id="UP000654370">
    <property type="component" value="Unassembled WGS sequence"/>
</dbReference>
<keyword evidence="11" id="KW-1185">Reference proteome</keyword>
<dbReference type="GO" id="GO:0005840">
    <property type="term" value="C:ribosome"/>
    <property type="evidence" value="ECO:0007669"/>
    <property type="project" value="UniProtKB-KW"/>
</dbReference>
<evidence type="ECO:0000256" key="2">
    <source>
        <dbReference type="ARBA" id="ARBA00022946"/>
    </source>
</evidence>
<evidence type="ECO:0000313" key="10">
    <source>
        <dbReference type="EMBL" id="KAG2171402.1"/>
    </source>
</evidence>
<proteinExistence type="inferred from homology"/>
<protein>
    <recommendedName>
        <fullName evidence="7">Large ribosomal subunit protein mL45</fullName>
    </recommendedName>
    <alternativeName>
        <fullName evidence="8">39S ribosomal protein L45, mitochondrial</fullName>
    </alternativeName>
</protein>
<keyword evidence="2" id="KW-0809">Transit peptide</keyword>
<comment type="similarity">
    <text evidence="6">Belongs to the mitochondrion-specific ribosomal protein mL45 family.</text>
</comment>
<dbReference type="PANTHER" id="PTHR28554:SF1">
    <property type="entry name" value="LARGE RIBOSOMAL SUBUNIT PROTEIN ML45"/>
    <property type="match status" value="1"/>
</dbReference>
<evidence type="ECO:0000256" key="8">
    <source>
        <dbReference type="ARBA" id="ARBA00043031"/>
    </source>
</evidence>
<dbReference type="Gene3D" id="3.10.450.240">
    <property type="match status" value="1"/>
</dbReference>
<gene>
    <name evidence="10" type="ORF">INT43_009063</name>
</gene>
<keyword evidence="3" id="KW-0689">Ribosomal protein</keyword>
<dbReference type="SMART" id="SM00978">
    <property type="entry name" value="Tim44"/>
    <property type="match status" value="1"/>
</dbReference>
<evidence type="ECO:0000256" key="5">
    <source>
        <dbReference type="ARBA" id="ARBA00023274"/>
    </source>
</evidence>
<keyword evidence="5" id="KW-0687">Ribonucleoprotein</keyword>
<evidence type="ECO:0000259" key="9">
    <source>
        <dbReference type="SMART" id="SM00978"/>
    </source>
</evidence>
<dbReference type="Pfam" id="PF04280">
    <property type="entry name" value="Tim44"/>
    <property type="match status" value="1"/>
</dbReference>
<accession>A0A8H7PCK3</accession>
<dbReference type="SUPFAM" id="SSF54427">
    <property type="entry name" value="NTF2-like"/>
    <property type="match status" value="1"/>
</dbReference>
<comment type="subcellular location">
    <subcellularLocation>
        <location evidence="1">Mitochondrion</location>
    </subcellularLocation>
</comment>
<evidence type="ECO:0000256" key="3">
    <source>
        <dbReference type="ARBA" id="ARBA00022980"/>
    </source>
</evidence>
<dbReference type="GO" id="GO:1990904">
    <property type="term" value="C:ribonucleoprotein complex"/>
    <property type="evidence" value="ECO:0007669"/>
    <property type="project" value="UniProtKB-KW"/>
</dbReference>
<evidence type="ECO:0000256" key="6">
    <source>
        <dbReference type="ARBA" id="ARBA00038073"/>
    </source>
</evidence>
<comment type="caution">
    <text evidence="10">The sequence shown here is derived from an EMBL/GenBank/DDBJ whole genome shotgun (WGS) entry which is preliminary data.</text>
</comment>
<reference evidence="10" key="1">
    <citation type="submission" date="2020-12" db="EMBL/GenBank/DDBJ databases">
        <title>Metabolic potential, ecology and presence of endohyphal bacteria is reflected in genomic diversity of Mucoromycotina.</title>
        <authorList>
            <person name="Muszewska A."/>
            <person name="Okrasinska A."/>
            <person name="Steczkiewicz K."/>
            <person name="Drgas O."/>
            <person name="Orlowska M."/>
            <person name="Perlinska-Lenart U."/>
            <person name="Aleksandrzak-Piekarczyk T."/>
            <person name="Szatraj K."/>
            <person name="Zielenkiewicz U."/>
            <person name="Pilsyk S."/>
            <person name="Malc E."/>
            <person name="Mieczkowski P."/>
            <person name="Kruszewska J.S."/>
            <person name="Biernat P."/>
            <person name="Pawlowska J."/>
        </authorList>
    </citation>
    <scope>NUCLEOTIDE SEQUENCE</scope>
    <source>
        <strain evidence="10">WA0000067209</strain>
    </source>
</reference>
<name>A0A8H7PCK3_MORIS</name>
<dbReference type="OrthoDB" id="19619at2759"/>
<sequence>MNSLRAIQRVAPALMLANRVNRVPFTPAVALGIRGYATRHRQSEGKQILVRDYGVIANYVPPEATPSISDFHKWRLIKWRNMRNSVQNMLGIGLIKYKSLYEKWNSGRFLSLAEETYKDMNSAFARGDRHLLEEVCLDAMYSNLKNDLKKRNNVTWEWQYHGEVEAPKIVCVRCMGTSGFSKTGFSIGQVTVRMHTKQSLAVYDKKHRLVGGDPNNVQHVKEYVVFQRALTDPEDAWKVYGKVTPTEQKF</sequence>